<accession>A0A444Z911</accession>
<organism evidence="10 11">
    <name type="scientific">Arachis hypogaea</name>
    <name type="common">Peanut</name>
    <dbReference type="NCBI Taxonomy" id="3818"/>
    <lineage>
        <taxon>Eukaryota</taxon>
        <taxon>Viridiplantae</taxon>
        <taxon>Streptophyta</taxon>
        <taxon>Embryophyta</taxon>
        <taxon>Tracheophyta</taxon>
        <taxon>Spermatophyta</taxon>
        <taxon>Magnoliopsida</taxon>
        <taxon>eudicotyledons</taxon>
        <taxon>Gunneridae</taxon>
        <taxon>Pentapetalae</taxon>
        <taxon>rosids</taxon>
        <taxon>fabids</taxon>
        <taxon>Fabales</taxon>
        <taxon>Fabaceae</taxon>
        <taxon>Papilionoideae</taxon>
        <taxon>50 kb inversion clade</taxon>
        <taxon>dalbergioids sensu lato</taxon>
        <taxon>Dalbergieae</taxon>
        <taxon>Pterocarpus clade</taxon>
        <taxon>Arachis</taxon>
    </lineage>
</organism>
<evidence type="ECO:0000256" key="1">
    <source>
        <dbReference type="ARBA" id="ARBA00004173"/>
    </source>
</evidence>
<comment type="subcellular location">
    <subcellularLocation>
        <location evidence="2">Membrane</location>
    </subcellularLocation>
    <subcellularLocation>
        <location evidence="1">Mitochondrion</location>
    </subcellularLocation>
</comment>
<dbReference type="OrthoDB" id="889336at2759"/>
<feature type="transmembrane region" description="Helical" evidence="9">
    <location>
        <begin position="146"/>
        <end position="165"/>
    </location>
</feature>
<protein>
    <submittedName>
        <fullName evidence="10">Uncharacterized protein</fullName>
    </submittedName>
</protein>
<dbReference type="PANTHER" id="PTHR14360">
    <property type="entry name" value="PROTEIN FMP32, MITOCHONDRIAL"/>
    <property type="match status" value="1"/>
</dbReference>
<evidence type="ECO:0000256" key="2">
    <source>
        <dbReference type="ARBA" id="ARBA00004370"/>
    </source>
</evidence>
<dbReference type="InterPro" id="IPR024461">
    <property type="entry name" value="CCDC90-like"/>
</dbReference>
<evidence type="ECO:0000256" key="6">
    <source>
        <dbReference type="ARBA" id="ARBA00023128"/>
    </source>
</evidence>
<dbReference type="Proteomes" id="UP000289738">
    <property type="component" value="Chromosome B05"/>
</dbReference>
<dbReference type="GO" id="GO:0016020">
    <property type="term" value="C:membrane"/>
    <property type="evidence" value="ECO:0007669"/>
    <property type="project" value="UniProtKB-SubCell"/>
</dbReference>
<proteinExistence type="predicted"/>
<evidence type="ECO:0000313" key="11">
    <source>
        <dbReference type="Proteomes" id="UP000289738"/>
    </source>
</evidence>
<evidence type="ECO:0000256" key="8">
    <source>
        <dbReference type="SAM" id="Coils"/>
    </source>
</evidence>
<keyword evidence="5 8" id="KW-0175">Coiled coil</keyword>
<name>A0A444Z911_ARAHY</name>
<evidence type="ECO:0000313" key="10">
    <source>
        <dbReference type="EMBL" id="RYR10671.1"/>
    </source>
</evidence>
<evidence type="ECO:0000256" key="3">
    <source>
        <dbReference type="ARBA" id="ARBA00022692"/>
    </source>
</evidence>
<comment type="caution">
    <text evidence="10">The sequence shown here is derived from an EMBL/GenBank/DDBJ whole genome shotgun (WGS) entry which is preliminary data.</text>
</comment>
<keyword evidence="4 9" id="KW-1133">Transmembrane helix</keyword>
<evidence type="ECO:0000256" key="9">
    <source>
        <dbReference type="SAM" id="Phobius"/>
    </source>
</evidence>
<evidence type="ECO:0000256" key="5">
    <source>
        <dbReference type="ARBA" id="ARBA00023054"/>
    </source>
</evidence>
<dbReference type="SMR" id="A0A444Z911"/>
<reference evidence="10 11" key="1">
    <citation type="submission" date="2019-01" db="EMBL/GenBank/DDBJ databases">
        <title>Sequencing of cultivated peanut Arachis hypogaea provides insights into genome evolution and oil improvement.</title>
        <authorList>
            <person name="Chen X."/>
        </authorList>
    </citation>
    <scope>NUCLEOTIDE SEQUENCE [LARGE SCALE GENOMIC DNA]</scope>
    <source>
        <strain evidence="11">cv. Fuhuasheng</strain>
        <tissue evidence="10">Leaves</tissue>
    </source>
</reference>
<keyword evidence="3 9" id="KW-0812">Transmembrane</keyword>
<evidence type="ECO:0000256" key="4">
    <source>
        <dbReference type="ARBA" id="ARBA00022989"/>
    </source>
</evidence>
<dbReference type="Gramene" id="arahy.Tifrunner.gnm2.ann2.Ah15g113000.1">
    <property type="protein sequence ID" value="arahy.Tifrunner.gnm2.ann2.Ah15g113000.1-CDS"/>
    <property type="gene ID" value="arahy.Tifrunner.gnm2.ann2.Ah15g113000"/>
</dbReference>
<gene>
    <name evidence="10" type="ORF">Ahy_B05g079148</name>
</gene>
<sequence>MAAACKRLAQFSGFGFSKSFTFNSSLRSFPRMAKSNGRRFYDASTITSRLEEQGVSTKQAQAISAGITEVLEKVQESLMERTEMLQESNESKFKTEVQRSQMQLQREIEKLRNDMEKNNSELRLARLAIHRAEIAFKAQILTTERVIRAYCLGTIFTCAVAFLSFS</sequence>
<keyword evidence="6" id="KW-0496">Mitochondrion</keyword>
<dbReference type="STRING" id="3818.A0A444Z911"/>
<dbReference type="AlphaFoldDB" id="A0A444Z911"/>
<keyword evidence="11" id="KW-1185">Reference proteome</keyword>
<feature type="coiled-coil region" evidence="8">
    <location>
        <begin position="94"/>
        <end position="128"/>
    </location>
</feature>
<keyword evidence="7 9" id="KW-0472">Membrane</keyword>
<dbReference type="GO" id="GO:0005739">
    <property type="term" value="C:mitochondrion"/>
    <property type="evidence" value="ECO:0007669"/>
    <property type="project" value="UniProtKB-SubCell"/>
</dbReference>
<dbReference type="PANTHER" id="PTHR14360:SF1">
    <property type="entry name" value="PROTEIN FMP32, MITOCHONDRIAL"/>
    <property type="match status" value="1"/>
</dbReference>
<dbReference type="EMBL" id="SDMP01000015">
    <property type="protein sequence ID" value="RYR10671.1"/>
    <property type="molecule type" value="Genomic_DNA"/>
</dbReference>
<dbReference type="Gene3D" id="1.20.5.340">
    <property type="match status" value="1"/>
</dbReference>
<evidence type="ECO:0000256" key="7">
    <source>
        <dbReference type="ARBA" id="ARBA00023136"/>
    </source>
</evidence>